<dbReference type="EMBL" id="CP034170">
    <property type="protein sequence ID" value="AZI57427.1"/>
    <property type="molecule type" value="Genomic_DNA"/>
</dbReference>
<protein>
    <submittedName>
        <fullName evidence="1">Uncharacterized protein</fullName>
    </submittedName>
</protein>
<proteinExistence type="predicted"/>
<reference evidence="1 2" key="1">
    <citation type="submission" date="2018-11" db="EMBL/GenBank/DDBJ databases">
        <authorList>
            <person name="Da X."/>
        </authorList>
    </citation>
    <scope>NUCLEOTIDE SEQUENCE [LARGE SCALE GENOMIC DNA]</scope>
    <source>
        <strain evidence="1 2">S14-144</strain>
    </source>
</reference>
<name>A0A3G8ZKW6_9ACTN</name>
<accession>A0A3G8ZKW6</accession>
<gene>
    <name evidence="1" type="ORF">EH165_03885</name>
</gene>
<dbReference type="AlphaFoldDB" id="A0A3G8ZKW6"/>
<dbReference type="KEGG" id="nak:EH165_03885"/>
<dbReference type="Proteomes" id="UP000268084">
    <property type="component" value="Chromosome"/>
</dbReference>
<dbReference type="RefSeq" id="WP_124798112.1">
    <property type="nucleotide sequence ID" value="NZ_CP034170.1"/>
</dbReference>
<keyword evidence="2" id="KW-1185">Reference proteome</keyword>
<evidence type="ECO:0000313" key="2">
    <source>
        <dbReference type="Proteomes" id="UP000268084"/>
    </source>
</evidence>
<sequence length="176" mass="18452">MNSAAIDTKGTQDVYTATLVIGDLSADVIHDASGVYVKGNKEMAERIEQPDLTNGWVHWANLDPRAQSLIALTSPVSLIGIALNNPEPLLSYTTGSLTAGVEGEGVQVLLTEQNVLVGTILVSTIGAPWPLHALISDPTGSIDLSMTEWDTPITVAAPTALVEAKPDAQLKQAPTS</sequence>
<reference evidence="1 2" key="2">
    <citation type="submission" date="2018-12" db="EMBL/GenBank/DDBJ databases">
        <title>Nakamurella antarcticus sp. nov., isolated from Antarctica South Shetland Islands soil.</title>
        <authorList>
            <person name="Peng F."/>
        </authorList>
    </citation>
    <scope>NUCLEOTIDE SEQUENCE [LARGE SCALE GENOMIC DNA]</scope>
    <source>
        <strain evidence="1 2">S14-144</strain>
    </source>
</reference>
<organism evidence="1 2">
    <name type="scientific">Nakamurella antarctica</name>
    <dbReference type="NCBI Taxonomy" id="1902245"/>
    <lineage>
        <taxon>Bacteria</taxon>
        <taxon>Bacillati</taxon>
        <taxon>Actinomycetota</taxon>
        <taxon>Actinomycetes</taxon>
        <taxon>Nakamurellales</taxon>
        <taxon>Nakamurellaceae</taxon>
        <taxon>Nakamurella</taxon>
    </lineage>
</organism>
<evidence type="ECO:0000313" key="1">
    <source>
        <dbReference type="EMBL" id="AZI57427.1"/>
    </source>
</evidence>